<evidence type="ECO:0000259" key="2">
    <source>
        <dbReference type="Pfam" id="PF18962"/>
    </source>
</evidence>
<sequence>MMKKILLLLILATSFLQVKSQTMTFNSGAAESGFSFSGWASGGGTIWVANLASTASVSKNTGTWNFTSFKVGPFTGSNNMRVTSNLGHSYDYNTGSSGTHTLNWTGVTTVTFRRISGSGASADHDNFVYSLPACNDPTVPTVTYSPATICNGNSATLNISGSLNDATQWSVYTGSCGGTLVGTTTSSTFVVTPSAPSTTYYVRGEDGAGCVDESTISCGSVTVTVTTDTTDPVADAGSLADVRAQCSVTSLTPPTATDNCAGSITGTHNASLPITAQGTTVVTWTYDDGNGNTATQTQNVIIDDTTDPVADAGSLSDVTAQCSVTSLTPPTATDNCAGSITGTHNASLPITAQGTTVVTWTYDDGNGNTSTQTQNVIIDDTTDPVADSGSLSDVTAQCSVTSLTPPTATDNCTGSITGTHNASLPITAQGTTVVTWTYDDGNGNTATQTQNVVIDDTTDPVADAGSLSDVTAQCSVTSLTPPTATDNCAGSITGTHNASLPITAQGTTVVTWTYDDGNGNTATQTQNVIIDDTTDPVANVGSLSDVTAQCSVSSLTPPTATDNCAGSITGTHNASLPITAQGTTVVTWTYDDGNGNTSTQTQNVIIDDTTDPVADAGSLSDVTAQCSVTSLTPPTATDNCAGSITSTHNASLPITTQGTTVVIWTYDDGNGNTSTQTQNIVIDDTIDPVADAGSLSDVTAQCSVTSLTPPTATDNCAGSITGTHNASLPITTQGTTVVIWTYDDGNGNTSTQTQNIVIDDTIDPVADAGSLSDVTAQCSVTSLTPPTATDNCAGNITGTHDASLPITAQGTTVVTWTYDDGNGNTATQTQNVIIDDTTDPVADAGSLSDVTAQCSVTSLTPPTATDNCTGSITGTHNASLPITTQGTTVVTWTFDDGNGNTATQTQNVVIDDTTDPVADAGSLSDVTAQCSVTSLTPPTATDNCAGSITGTHNASLPITAQGTTVVTWTYDDGNDNTSTQTQNVIIDDTTDPVANVGSLSDVTAQCSVSSLTPPTATDNCAGSITGTHNASLPITAQGTTVVTWTYDDGNGNTVTQSQNVVIDDTTDPVADAGSLSDVTAQCSVTSLTPPTATDDCAGTITGTHDASLPITTQGTTVVTWTFDDGNGNTTTQTQNISVSPLDNTVIQDDLTLHVNASGYSYQWLDCNNGNAAINGETNQSFTPEVGGSYAVEISGEDCSVISDCITMELVLGIDDTFGQEFNLFPNPTSENTFVSFKESLTDIHVSIFDLAGKEQYKAHYVRANQIELPTKELPSGVYSVHITNGGKEKVLRLVKK</sequence>
<evidence type="ECO:0000259" key="3">
    <source>
        <dbReference type="Pfam" id="PF23237"/>
    </source>
</evidence>
<feature type="domain" description="HYR-like" evidence="3">
    <location>
        <begin position="393"/>
        <end position="450"/>
    </location>
</feature>
<dbReference type="PANTHER" id="PTHR24273:SF32">
    <property type="entry name" value="HYALIN"/>
    <property type="match status" value="1"/>
</dbReference>
<dbReference type="InterPro" id="IPR057078">
    <property type="entry name" value="HYR-4C"/>
</dbReference>
<organism evidence="4 5">
    <name type="scientific">Splendidivirga corallicola</name>
    <dbReference type="NCBI Taxonomy" id="3051826"/>
    <lineage>
        <taxon>Bacteria</taxon>
        <taxon>Pseudomonadati</taxon>
        <taxon>Bacteroidota</taxon>
        <taxon>Cytophagia</taxon>
        <taxon>Cytophagales</taxon>
        <taxon>Splendidivirgaceae</taxon>
        <taxon>Splendidivirga</taxon>
    </lineage>
</organism>
<dbReference type="Proteomes" id="UP001172082">
    <property type="component" value="Unassembled WGS sequence"/>
</dbReference>
<accession>A0ABT8KS67</accession>
<gene>
    <name evidence="4" type="ORF">QQ008_19565</name>
</gene>
<evidence type="ECO:0000256" key="1">
    <source>
        <dbReference type="SAM" id="SignalP"/>
    </source>
</evidence>
<feature type="domain" description="HYR-like" evidence="3">
    <location>
        <begin position="543"/>
        <end position="602"/>
    </location>
</feature>
<evidence type="ECO:0000313" key="4">
    <source>
        <dbReference type="EMBL" id="MDN5203596.1"/>
    </source>
</evidence>
<dbReference type="InterPro" id="IPR013783">
    <property type="entry name" value="Ig-like_fold"/>
</dbReference>
<proteinExistence type="predicted"/>
<evidence type="ECO:0000313" key="5">
    <source>
        <dbReference type="Proteomes" id="UP001172082"/>
    </source>
</evidence>
<dbReference type="NCBIfam" id="TIGR04183">
    <property type="entry name" value="Por_Secre_tail"/>
    <property type="match status" value="1"/>
</dbReference>
<dbReference type="Gene3D" id="2.60.40.10">
    <property type="entry name" value="Immunoglobulins"/>
    <property type="match status" value="6"/>
</dbReference>
<comment type="caution">
    <text evidence="4">The sequence shown here is derived from an EMBL/GenBank/DDBJ whole genome shotgun (WGS) entry which is preliminary data.</text>
</comment>
<keyword evidence="1" id="KW-0732">Signal</keyword>
<feature type="domain" description="HYR-like" evidence="3">
    <location>
        <begin position="316"/>
        <end position="374"/>
    </location>
</feature>
<feature type="chain" id="PRO_5045919088" evidence="1">
    <location>
        <begin position="21"/>
        <end position="1296"/>
    </location>
</feature>
<dbReference type="InterPro" id="IPR026444">
    <property type="entry name" value="Secre_tail"/>
</dbReference>
<feature type="domain" description="HYR-like" evidence="3">
    <location>
        <begin position="772"/>
        <end position="830"/>
    </location>
</feature>
<feature type="signal peptide" evidence="1">
    <location>
        <begin position="1"/>
        <end position="20"/>
    </location>
</feature>
<feature type="domain" description="Secretion system C-terminal sorting" evidence="2">
    <location>
        <begin position="1223"/>
        <end position="1290"/>
    </location>
</feature>
<keyword evidence="5" id="KW-1185">Reference proteome</keyword>
<dbReference type="RefSeq" id="WP_346753621.1">
    <property type="nucleotide sequence ID" value="NZ_JAUJEA010000008.1"/>
</dbReference>
<dbReference type="Gene3D" id="3.30.1300.70">
    <property type="match status" value="2"/>
</dbReference>
<reference evidence="4" key="1">
    <citation type="submission" date="2023-06" db="EMBL/GenBank/DDBJ databases">
        <title>Genomic of Parafulvivirga corallium.</title>
        <authorList>
            <person name="Wang G."/>
        </authorList>
    </citation>
    <scope>NUCLEOTIDE SEQUENCE</scope>
    <source>
        <strain evidence="4">BMA10</strain>
    </source>
</reference>
<name>A0ABT8KS67_9BACT</name>
<feature type="domain" description="HYR-like" evidence="3">
    <location>
        <begin position="468"/>
        <end position="526"/>
    </location>
</feature>
<dbReference type="Pfam" id="PF18962">
    <property type="entry name" value="Por_Secre_tail"/>
    <property type="match status" value="1"/>
</dbReference>
<dbReference type="Pfam" id="PF23237">
    <property type="entry name" value="HYR_4C"/>
    <property type="match status" value="5"/>
</dbReference>
<dbReference type="PANTHER" id="PTHR24273">
    <property type="entry name" value="FI04643P-RELATED"/>
    <property type="match status" value="1"/>
</dbReference>
<dbReference type="EMBL" id="JAUJEA010000008">
    <property type="protein sequence ID" value="MDN5203596.1"/>
    <property type="molecule type" value="Genomic_DNA"/>
</dbReference>
<protein>
    <submittedName>
        <fullName evidence="4">T9SS type A sorting domain-containing protein</fullName>
    </submittedName>
</protein>